<dbReference type="Proteomes" id="UP000800094">
    <property type="component" value="Unassembled WGS sequence"/>
</dbReference>
<dbReference type="EMBL" id="ML987193">
    <property type="protein sequence ID" value="KAF2251519.1"/>
    <property type="molecule type" value="Genomic_DNA"/>
</dbReference>
<feature type="domain" description="LDB19 N-terminal" evidence="2">
    <location>
        <begin position="125"/>
        <end position="300"/>
    </location>
</feature>
<dbReference type="InterPro" id="IPR050357">
    <property type="entry name" value="Arrestin_domain-protein"/>
</dbReference>
<evidence type="ECO:0000313" key="3">
    <source>
        <dbReference type="EMBL" id="KAF2251519.1"/>
    </source>
</evidence>
<keyword evidence="4" id="KW-1185">Reference proteome</keyword>
<reference evidence="3" key="1">
    <citation type="journal article" date="2020" name="Stud. Mycol.">
        <title>101 Dothideomycetes genomes: a test case for predicting lifestyles and emergence of pathogens.</title>
        <authorList>
            <person name="Haridas S."/>
            <person name="Albert R."/>
            <person name="Binder M."/>
            <person name="Bloem J."/>
            <person name="Labutti K."/>
            <person name="Salamov A."/>
            <person name="Andreopoulos B."/>
            <person name="Baker S."/>
            <person name="Barry K."/>
            <person name="Bills G."/>
            <person name="Bluhm B."/>
            <person name="Cannon C."/>
            <person name="Castanera R."/>
            <person name="Culley D."/>
            <person name="Daum C."/>
            <person name="Ezra D."/>
            <person name="Gonzalez J."/>
            <person name="Henrissat B."/>
            <person name="Kuo A."/>
            <person name="Liang C."/>
            <person name="Lipzen A."/>
            <person name="Lutzoni F."/>
            <person name="Magnuson J."/>
            <person name="Mondo S."/>
            <person name="Nolan M."/>
            <person name="Ohm R."/>
            <person name="Pangilinan J."/>
            <person name="Park H.-J."/>
            <person name="Ramirez L."/>
            <person name="Alfaro M."/>
            <person name="Sun H."/>
            <person name="Tritt A."/>
            <person name="Yoshinaga Y."/>
            <person name="Zwiers L.-H."/>
            <person name="Turgeon B."/>
            <person name="Goodwin S."/>
            <person name="Spatafora J."/>
            <person name="Crous P."/>
            <person name="Grigoriev I."/>
        </authorList>
    </citation>
    <scope>NUCLEOTIDE SEQUENCE</scope>
    <source>
        <strain evidence="3">CBS 122368</strain>
    </source>
</reference>
<dbReference type="GO" id="GO:0005829">
    <property type="term" value="C:cytosol"/>
    <property type="evidence" value="ECO:0007669"/>
    <property type="project" value="TreeGrafter"/>
</dbReference>
<protein>
    <recommendedName>
        <fullName evidence="2">LDB19 N-terminal domain-containing protein</fullName>
    </recommendedName>
</protein>
<evidence type="ECO:0000313" key="4">
    <source>
        <dbReference type="Proteomes" id="UP000800094"/>
    </source>
</evidence>
<feature type="region of interest" description="Disordered" evidence="1">
    <location>
        <begin position="1"/>
        <end position="28"/>
    </location>
</feature>
<organism evidence="3 4">
    <name type="scientific">Trematosphaeria pertusa</name>
    <dbReference type="NCBI Taxonomy" id="390896"/>
    <lineage>
        <taxon>Eukaryota</taxon>
        <taxon>Fungi</taxon>
        <taxon>Dikarya</taxon>
        <taxon>Ascomycota</taxon>
        <taxon>Pezizomycotina</taxon>
        <taxon>Dothideomycetes</taxon>
        <taxon>Pleosporomycetidae</taxon>
        <taxon>Pleosporales</taxon>
        <taxon>Massarineae</taxon>
        <taxon>Trematosphaeriaceae</taxon>
        <taxon>Trematosphaeria</taxon>
    </lineage>
</organism>
<name>A0A6A6IMR0_9PLEO</name>
<dbReference type="GO" id="GO:0030674">
    <property type="term" value="F:protein-macromolecule adaptor activity"/>
    <property type="evidence" value="ECO:0007669"/>
    <property type="project" value="TreeGrafter"/>
</dbReference>
<accession>A0A6A6IMR0</accession>
<dbReference type="PANTHER" id="PTHR11188">
    <property type="entry name" value="ARRESTIN DOMAIN CONTAINING PROTEIN"/>
    <property type="match status" value="1"/>
</dbReference>
<proteinExistence type="predicted"/>
<gene>
    <name evidence="3" type="ORF">BU26DRAFT_518161</name>
</gene>
<dbReference type="Gene3D" id="2.60.40.640">
    <property type="match status" value="1"/>
</dbReference>
<sequence length="446" mass="49626">MPGRLLSLVRPAPASSANHDTLKANDIPQPLFPPVYSVERPTNTKAKSQESLVMEAFKRHSIGGRHHSDKKSPKVEPQGCATMNMEVESPPLVFYNSPQTSTGALFSGQLKIDVHEPFVTLEKFEMRLLAIVSTKKPVSPHCADCTTQTTEIHKWEFLKAPVSLRHGDHSFPFSHLLPGHLPATTHGALASLDYYLDAVATTSNNGNITYKRNLDIKRAIFPGNEKHSIRIFPPTNLTASVKLPPVIHPIGDFPIEMRLSGITQTKNDSQTRWRLRKLNWRIEETQKFVSPACPKHANKVGGEGKGVLHEDIRVIASEEVKHGWKTDFTEGNIDAEFRAACNMALKPLCDMESPNGMSVKHNLIIEMVVAEEWAPLKKLSQATPTGAARVLRTQFHLCLTERSGMGISWDEEQPPMYEDVPASPPTYVDDFDVAHLDDDDSGHLHL</sequence>
<dbReference type="InterPro" id="IPR014752">
    <property type="entry name" value="Arrestin-like_C"/>
</dbReference>
<dbReference type="GeneID" id="54582073"/>
<dbReference type="RefSeq" id="XP_033686523.1">
    <property type="nucleotide sequence ID" value="XM_033828743.1"/>
</dbReference>
<dbReference type="PANTHER" id="PTHR11188:SF76">
    <property type="entry name" value="PROTEIN LDB19"/>
    <property type="match status" value="1"/>
</dbReference>
<dbReference type="Pfam" id="PF13002">
    <property type="entry name" value="LDB19"/>
    <property type="match status" value="1"/>
</dbReference>
<evidence type="ECO:0000259" key="2">
    <source>
        <dbReference type="Pfam" id="PF13002"/>
    </source>
</evidence>
<dbReference type="InterPro" id="IPR024391">
    <property type="entry name" value="LDB19_N"/>
</dbReference>
<dbReference type="GO" id="GO:0070086">
    <property type="term" value="P:ubiquitin-dependent endocytosis"/>
    <property type="evidence" value="ECO:0007669"/>
    <property type="project" value="TreeGrafter"/>
</dbReference>
<dbReference type="GO" id="GO:0005886">
    <property type="term" value="C:plasma membrane"/>
    <property type="evidence" value="ECO:0007669"/>
    <property type="project" value="TreeGrafter"/>
</dbReference>
<evidence type="ECO:0000256" key="1">
    <source>
        <dbReference type="SAM" id="MobiDB-lite"/>
    </source>
</evidence>
<dbReference type="AlphaFoldDB" id="A0A6A6IMR0"/>
<dbReference type="OrthoDB" id="3832628at2759"/>
<dbReference type="GO" id="GO:0031625">
    <property type="term" value="F:ubiquitin protein ligase binding"/>
    <property type="evidence" value="ECO:0007669"/>
    <property type="project" value="TreeGrafter"/>
</dbReference>